<feature type="non-terminal residue" evidence="1">
    <location>
        <position position="753"/>
    </location>
</feature>
<dbReference type="Proteomes" id="UP000245880">
    <property type="component" value="Unassembled WGS sequence"/>
</dbReference>
<reference evidence="1 2" key="1">
    <citation type="submission" date="2018-03" db="EMBL/GenBank/DDBJ databases">
        <title>Genomic Encyclopedia of Archaeal and Bacterial Type Strains, Phase II (KMG-II): from individual species to whole genera.</title>
        <authorList>
            <person name="Goeker M."/>
        </authorList>
    </citation>
    <scope>NUCLEOTIDE SEQUENCE [LARGE SCALE GENOMIC DNA]</scope>
    <source>
        <strain evidence="1 2">DSM 100346</strain>
    </source>
</reference>
<dbReference type="PANTHER" id="PTHR35580:SF1">
    <property type="entry name" value="PHYTASE-LIKE DOMAIN-CONTAINING PROTEIN"/>
    <property type="match status" value="1"/>
</dbReference>
<dbReference type="Gene3D" id="2.60.40.740">
    <property type="match status" value="1"/>
</dbReference>
<evidence type="ECO:0000313" key="1">
    <source>
        <dbReference type="EMBL" id="PWJ57531.1"/>
    </source>
</evidence>
<protein>
    <submittedName>
        <fullName evidence="1">Uncharacterized protein</fullName>
    </submittedName>
</protein>
<keyword evidence="2" id="KW-1185">Reference proteome</keyword>
<dbReference type="EMBL" id="QGDT01000006">
    <property type="protein sequence ID" value="PWJ57531.1"/>
    <property type="molecule type" value="Genomic_DNA"/>
</dbReference>
<gene>
    <name evidence="1" type="ORF">CLV98_1061</name>
</gene>
<sequence length="753" mass="79844">MQHTTTNWRKAKKWPFMVLLFFLCLGLRPVAQAQVRIDMARILGSKSANGHYEFYYSKVIQGKTYLVGGITYDVSIPVTNGVSYKGSYDIVIGVIDENGDTQFLTLFGGEGDDRPSGLDVANGKVFVSFNSNSKDLPVTNGSSNELRNYKSGFVIMDEHTGAVEFATYIGGENGDTGFYEYTSSIRTIGNEVLVTGQTEASDFYTTDGTSHKGSSDVFVRRYSSTGALLYSTLIGGANNEDGPNYEYANGVIYFTASTKSSDYPVTDGSVYNPSVANAATSVVTALNANTGAILWSKYISRIGISGRVYADASGVFLVGKTSVATAVPITTGSSHGGGNDVVVMKFSPSGFMQFARYIGGSGNEEMYGAELYNGELYVTGKSRSPNYPVVNGLPYVGGDDVFLTKIDAGGQIAYSTLIGGTGHEGYPSMGMANGEVYLGFKCTVNTPSTDGSSYNNSYPESYAITKFDANGQLCFSSIQEDGYSDSFTAQNFYRKLYVEGNFIYFQSYFSGNNVTSAPFSGIIYNPGTIKYKICPTLPAPVADPLSPASQTVCANGLVQQLIGGEMVIPGSNFPQMFNYMGIPFNQAPLNLDYQWQVADTPSGPWTNLVGATDKNYSPFPTTVAKYFRRLTMGGACCGGELYSTSEVAAVLVGPNAAPTVDAGGGVTGIMQTCSGVSQNLGGSPSATGGKSPYTYLWSTGATSANPSVSSTENTIYTLTVTDANGCQQSDQVILNTYKADAGPDKGNCAGAGV</sequence>
<dbReference type="AlphaFoldDB" id="A0A316AIR4"/>
<proteinExistence type="predicted"/>
<organism evidence="1 2">
    <name type="scientific">Dyadobacter jejuensis</name>
    <dbReference type="NCBI Taxonomy" id="1082580"/>
    <lineage>
        <taxon>Bacteria</taxon>
        <taxon>Pseudomonadati</taxon>
        <taxon>Bacteroidota</taxon>
        <taxon>Cytophagia</taxon>
        <taxon>Cytophagales</taxon>
        <taxon>Spirosomataceae</taxon>
        <taxon>Dyadobacter</taxon>
    </lineage>
</organism>
<comment type="caution">
    <text evidence="1">The sequence shown here is derived from an EMBL/GenBank/DDBJ whole genome shotgun (WGS) entry which is preliminary data.</text>
</comment>
<dbReference type="InterPro" id="IPR052918">
    <property type="entry name" value="Motility_Chemotaxis_Reg"/>
</dbReference>
<name>A0A316AIR4_9BACT</name>
<accession>A0A316AIR4</accession>
<evidence type="ECO:0000313" key="2">
    <source>
        <dbReference type="Proteomes" id="UP000245880"/>
    </source>
</evidence>
<dbReference type="PANTHER" id="PTHR35580">
    <property type="entry name" value="CELL SURFACE GLYCOPROTEIN (S-LAYER PROTEIN)-LIKE PROTEIN"/>
    <property type="match status" value="1"/>
</dbReference>